<dbReference type="Proteomes" id="UP000811282">
    <property type="component" value="Unassembled WGS sequence"/>
</dbReference>
<sequence>MAAQGYSLIVVGRRKPRLDALAAEFPAADIRTVVADLSSETGIAAVAALCRRETTHLTN</sequence>
<organism evidence="1 2">
    <name type="scientific">Candidatus Sodalis endolongispinus</name>
    <dbReference type="NCBI Taxonomy" id="2812662"/>
    <lineage>
        <taxon>Bacteria</taxon>
        <taxon>Pseudomonadati</taxon>
        <taxon>Pseudomonadota</taxon>
        <taxon>Gammaproteobacteria</taxon>
        <taxon>Enterobacterales</taxon>
        <taxon>Bruguierivoracaceae</taxon>
        <taxon>Sodalis</taxon>
    </lineage>
</organism>
<evidence type="ECO:0000313" key="2">
    <source>
        <dbReference type="Proteomes" id="UP000811282"/>
    </source>
</evidence>
<reference evidence="1 2" key="1">
    <citation type="journal article" date="2021" name="Genome Biol. Evol.">
        <title>The evolution of interdependence in a four-way mealybug symbiosis.</title>
        <authorList>
            <person name="Garber A.I."/>
            <person name="Kupper M."/>
            <person name="Laetsch D.R."/>
            <person name="Weldon S.R."/>
            <person name="Ladinsky M.S."/>
            <person name="Bjorkman P.J."/>
            <person name="McCutcheon J.P."/>
        </authorList>
    </citation>
    <scope>NUCLEOTIDE SEQUENCE [LARGE SCALE GENOMIC DNA]</scope>
    <source>
        <strain evidence="1">SOD</strain>
    </source>
</reference>
<dbReference type="Gene3D" id="3.40.50.720">
    <property type="entry name" value="NAD(P)-binding Rossmann-like Domain"/>
    <property type="match status" value="1"/>
</dbReference>
<dbReference type="InterPro" id="IPR036291">
    <property type="entry name" value="NAD(P)-bd_dom_sf"/>
</dbReference>
<gene>
    <name evidence="1" type="ORF">JZM24_15675</name>
</gene>
<comment type="caution">
    <text evidence="1">The sequence shown here is derived from an EMBL/GenBank/DDBJ whole genome shotgun (WGS) entry which is preliminary data.</text>
</comment>
<evidence type="ECO:0008006" key="3">
    <source>
        <dbReference type="Google" id="ProtNLM"/>
    </source>
</evidence>
<dbReference type="SUPFAM" id="SSF51735">
    <property type="entry name" value="NAD(P)-binding Rossmann-fold domains"/>
    <property type="match status" value="1"/>
</dbReference>
<accession>A0ABS5YE00</accession>
<protein>
    <recommendedName>
        <fullName evidence="3">Short chain dehydrogenase</fullName>
    </recommendedName>
</protein>
<keyword evidence="2" id="KW-1185">Reference proteome</keyword>
<dbReference type="EMBL" id="JAFJYC010000002">
    <property type="protein sequence ID" value="MBT9433192.1"/>
    <property type="molecule type" value="Genomic_DNA"/>
</dbReference>
<evidence type="ECO:0000313" key="1">
    <source>
        <dbReference type="EMBL" id="MBT9433192.1"/>
    </source>
</evidence>
<name>A0ABS5YE00_9GAMM</name>
<proteinExistence type="predicted"/>